<keyword evidence="3" id="KW-1185">Reference proteome</keyword>
<evidence type="ECO:0000256" key="1">
    <source>
        <dbReference type="SAM" id="Phobius"/>
    </source>
</evidence>
<evidence type="ECO:0008006" key="4">
    <source>
        <dbReference type="Google" id="ProtNLM"/>
    </source>
</evidence>
<evidence type="ECO:0000313" key="3">
    <source>
        <dbReference type="Proteomes" id="UP000023152"/>
    </source>
</evidence>
<evidence type="ECO:0000313" key="2">
    <source>
        <dbReference type="EMBL" id="ETO15246.1"/>
    </source>
</evidence>
<dbReference type="EMBL" id="ASPP01019330">
    <property type="protein sequence ID" value="ETO15246.1"/>
    <property type="molecule type" value="Genomic_DNA"/>
</dbReference>
<accession>X6MNJ8</accession>
<dbReference type="Proteomes" id="UP000023152">
    <property type="component" value="Unassembled WGS sequence"/>
</dbReference>
<dbReference type="AlphaFoldDB" id="X6MNJ8"/>
<keyword evidence="1" id="KW-0472">Membrane</keyword>
<keyword evidence="1" id="KW-1133">Transmembrane helix</keyword>
<feature type="transmembrane region" description="Helical" evidence="1">
    <location>
        <begin position="59"/>
        <end position="80"/>
    </location>
</feature>
<keyword evidence="1" id="KW-0812">Transmembrane</keyword>
<proteinExistence type="predicted"/>
<organism evidence="2 3">
    <name type="scientific">Reticulomyxa filosa</name>
    <dbReference type="NCBI Taxonomy" id="46433"/>
    <lineage>
        <taxon>Eukaryota</taxon>
        <taxon>Sar</taxon>
        <taxon>Rhizaria</taxon>
        <taxon>Retaria</taxon>
        <taxon>Foraminifera</taxon>
        <taxon>Monothalamids</taxon>
        <taxon>Reticulomyxidae</taxon>
        <taxon>Reticulomyxa</taxon>
    </lineage>
</organism>
<comment type="caution">
    <text evidence="2">The sequence shown here is derived from an EMBL/GenBank/DDBJ whole genome shotgun (WGS) entry which is preliminary data.</text>
</comment>
<gene>
    <name evidence="2" type="ORF">RFI_22119</name>
</gene>
<name>X6MNJ8_RETFI</name>
<reference evidence="2 3" key="1">
    <citation type="journal article" date="2013" name="Curr. Biol.">
        <title>The Genome of the Foraminiferan Reticulomyxa filosa.</title>
        <authorList>
            <person name="Glockner G."/>
            <person name="Hulsmann N."/>
            <person name="Schleicher M."/>
            <person name="Noegel A.A."/>
            <person name="Eichinger L."/>
            <person name="Gallinger C."/>
            <person name="Pawlowski J."/>
            <person name="Sierra R."/>
            <person name="Euteneuer U."/>
            <person name="Pillet L."/>
            <person name="Moustafa A."/>
            <person name="Platzer M."/>
            <person name="Groth M."/>
            <person name="Szafranski K."/>
            <person name="Schliwa M."/>
        </authorList>
    </citation>
    <scope>NUCLEOTIDE SEQUENCE [LARGE SCALE GENOMIC DNA]</scope>
</reference>
<protein>
    <recommendedName>
        <fullName evidence="4">Transmembrane protein</fullName>
    </recommendedName>
</protein>
<sequence>MTFSFKKQQCQNNCKVSFFPLLFNDNNKNPKKIIPVCMEIYCKCNENIITRFKTKSKKIYVTLLISWTILPFRLPFVFLACTNISFTRVFLPPDRDKSLLVLANEFFCWYCQTQYFEDFCIFFFEQIILSFLKYQMAFEQHKYRDQPFKKKKKDLLKTFKKYLQKVQKKKSKKGSFGGIKKKWRYIIAYFFLFLFL</sequence>